<dbReference type="PANTHER" id="PTHR48258:SF3">
    <property type="entry name" value="FK506-BINDING PROTEIN 4-LIKE ISOFORM X1"/>
    <property type="match status" value="1"/>
</dbReference>
<organism evidence="2">
    <name type="scientific">Sesamum calycinum</name>
    <dbReference type="NCBI Taxonomy" id="2727403"/>
    <lineage>
        <taxon>Eukaryota</taxon>
        <taxon>Viridiplantae</taxon>
        <taxon>Streptophyta</taxon>
        <taxon>Embryophyta</taxon>
        <taxon>Tracheophyta</taxon>
        <taxon>Spermatophyta</taxon>
        <taxon>Magnoliopsida</taxon>
        <taxon>eudicotyledons</taxon>
        <taxon>Gunneridae</taxon>
        <taxon>Pentapetalae</taxon>
        <taxon>asterids</taxon>
        <taxon>lamiids</taxon>
        <taxon>Lamiales</taxon>
        <taxon>Pedaliaceae</taxon>
        <taxon>Sesamum</taxon>
    </lineage>
</organism>
<comment type="caution">
    <text evidence="2">The sequence shown here is derived from an EMBL/GenBank/DDBJ whole genome shotgun (WGS) entry which is preliminary data.</text>
</comment>
<dbReference type="PANTHER" id="PTHR48258">
    <property type="entry name" value="DUF4218 DOMAIN-CONTAINING PROTEIN-RELATED"/>
    <property type="match status" value="1"/>
</dbReference>
<dbReference type="Pfam" id="PF03004">
    <property type="entry name" value="Transposase_24"/>
    <property type="match status" value="1"/>
</dbReference>
<evidence type="ECO:0000256" key="1">
    <source>
        <dbReference type="SAM" id="MobiDB-lite"/>
    </source>
</evidence>
<dbReference type="EMBL" id="JACGWM010000219">
    <property type="protein sequence ID" value="KAL0310324.1"/>
    <property type="molecule type" value="Genomic_DNA"/>
</dbReference>
<reference evidence="2" key="2">
    <citation type="journal article" date="2024" name="Plant">
        <title>Genomic evolution and insights into agronomic trait innovations of Sesamum species.</title>
        <authorList>
            <person name="Miao H."/>
            <person name="Wang L."/>
            <person name="Qu L."/>
            <person name="Liu H."/>
            <person name="Sun Y."/>
            <person name="Le M."/>
            <person name="Wang Q."/>
            <person name="Wei S."/>
            <person name="Zheng Y."/>
            <person name="Lin W."/>
            <person name="Duan Y."/>
            <person name="Cao H."/>
            <person name="Xiong S."/>
            <person name="Wang X."/>
            <person name="Wei L."/>
            <person name="Li C."/>
            <person name="Ma Q."/>
            <person name="Ju M."/>
            <person name="Zhao R."/>
            <person name="Li G."/>
            <person name="Mu C."/>
            <person name="Tian Q."/>
            <person name="Mei H."/>
            <person name="Zhang T."/>
            <person name="Gao T."/>
            <person name="Zhang H."/>
        </authorList>
    </citation>
    <scope>NUCLEOTIDE SEQUENCE</scope>
    <source>
        <strain evidence="2">KEN8</strain>
    </source>
</reference>
<sequence length="371" mass="42718">MRYIIDEERHVAETYIVVNCPEAHPYYEAFLQDLYERYDADIVDIDGIVAMQFLPWFKTYVTDPSDRVTDLIIKMLAWGPSQRVLTWLAYFVNGYNFHTLTHGEEKSTINNGVCVRNSSYTDSNSNFFGWLEEKRLYQKNEPFILAQEAIQVYYTQYPSLRKDKAVGWLYVEQKLDELLSQGGLRQHFKRMSAAAHSHAAAGDHHTATASKSSPRPIVQPRRPAASVHRLSATTTVRFGLGHYTWNPIDASQIHRNFNFRVGKWIREAMGRCRRGNKKADWMSNEVWAGLQSAWASEKFQNISQINKTNRQKIIAFASTIYRGGSASISKHKQKLEGLLGRPPSLIERLEKCWKTKQGNWAGPRAEEVVRI</sequence>
<gene>
    <name evidence="2" type="ORF">Scaly_2939300</name>
</gene>
<name>A0AAW2KUZ1_9LAMI</name>
<evidence type="ECO:0008006" key="3">
    <source>
        <dbReference type="Google" id="ProtNLM"/>
    </source>
</evidence>
<dbReference type="AlphaFoldDB" id="A0AAW2KUZ1"/>
<reference evidence="2" key="1">
    <citation type="submission" date="2020-06" db="EMBL/GenBank/DDBJ databases">
        <authorList>
            <person name="Li T."/>
            <person name="Hu X."/>
            <person name="Zhang T."/>
            <person name="Song X."/>
            <person name="Zhang H."/>
            <person name="Dai N."/>
            <person name="Sheng W."/>
            <person name="Hou X."/>
            <person name="Wei L."/>
        </authorList>
    </citation>
    <scope>NUCLEOTIDE SEQUENCE</scope>
    <source>
        <strain evidence="2">KEN8</strain>
        <tissue evidence="2">Leaf</tissue>
    </source>
</reference>
<accession>A0AAW2KUZ1</accession>
<dbReference type="InterPro" id="IPR004252">
    <property type="entry name" value="Probable_transposase_24"/>
</dbReference>
<proteinExistence type="predicted"/>
<protein>
    <recommendedName>
        <fullName evidence="3">Transposase</fullName>
    </recommendedName>
</protein>
<evidence type="ECO:0000313" key="2">
    <source>
        <dbReference type="EMBL" id="KAL0310324.1"/>
    </source>
</evidence>
<feature type="region of interest" description="Disordered" evidence="1">
    <location>
        <begin position="195"/>
        <end position="224"/>
    </location>
</feature>